<sequence>MQETQDDVRQLLERRDFSAALDALTPFLPGRPGSTTHLNVLSGIRVYFKWIEEEGGSVCHTDDAQAQAYSGWLAAQYAPATQKNRLTQVRRLYDLLQELGLVAGNPYRAVQGVLNRPDEHRQVYSPAAIEQLPKFADAEERALVLLGAHAGLTGPEVLALKFEDLAISQGLLRTTGRTVEASDDLIRALEGWGRQRGHTALFEGKGPVFEFTTSFQLRRKLFGLCRRAGVIYRAWQALRNAAGLRLLAQPQVLKPQDRLEIQRQLGLASRESLRPLVKLSRNEPGRAYQPDLE</sequence>
<reference evidence="4" key="1">
    <citation type="journal article" date="2019" name="Int. J. Syst. Evol. Microbiol.">
        <title>The Global Catalogue of Microorganisms (GCM) 10K type strain sequencing project: providing services to taxonomists for standard genome sequencing and annotation.</title>
        <authorList>
            <consortium name="The Broad Institute Genomics Platform"/>
            <consortium name="The Broad Institute Genome Sequencing Center for Infectious Disease"/>
            <person name="Wu L."/>
            <person name="Ma J."/>
        </authorList>
    </citation>
    <scope>NUCLEOTIDE SEQUENCE [LARGE SCALE GENOMIC DNA]</scope>
    <source>
        <strain evidence="4">CCUG 55995</strain>
    </source>
</reference>
<dbReference type="Proteomes" id="UP001595952">
    <property type="component" value="Unassembled WGS sequence"/>
</dbReference>
<keyword evidence="2" id="KW-0233">DNA recombination</keyword>
<evidence type="ECO:0000313" key="4">
    <source>
        <dbReference type="Proteomes" id="UP001595952"/>
    </source>
</evidence>
<keyword evidence="1" id="KW-0238">DNA-binding</keyword>
<dbReference type="Gene3D" id="1.10.443.10">
    <property type="entry name" value="Intergrase catalytic core"/>
    <property type="match status" value="1"/>
</dbReference>
<proteinExistence type="predicted"/>
<dbReference type="InterPro" id="IPR013762">
    <property type="entry name" value="Integrase-like_cat_sf"/>
</dbReference>
<protein>
    <submittedName>
        <fullName evidence="3">Tyrosine-type recombinase/integrase</fullName>
    </submittedName>
</protein>
<accession>A0ABV9IDR9</accession>
<name>A0ABV9IDR9_9DEIO</name>
<evidence type="ECO:0000256" key="1">
    <source>
        <dbReference type="ARBA" id="ARBA00023125"/>
    </source>
</evidence>
<comment type="caution">
    <text evidence="3">The sequence shown here is derived from an EMBL/GenBank/DDBJ whole genome shotgun (WGS) entry which is preliminary data.</text>
</comment>
<keyword evidence="4" id="KW-1185">Reference proteome</keyword>
<dbReference type="EMBL" id="JBHSEI010000012">
    <property type="protein sequence ID" value="MFC4640043.1"/>
    <property type="molecule type" value="Genomic_DNA"/>
</dbReference>
<organism evidence="3 4">
    <name type="scientific">Deinococcus hohokamensis</name>
    <dbReference type="NCBI Taxonomy" id="309883"/>
    <lineage>
        <taxon>Bacteria</taxon>
        <taxon>Thermotogati</taxon>
        <taxon>Deinococcota</taxon>
        <taxon>Deinococci</taxon>
        <taxon>Deinococcales</taxon>
        <taxon>Deinococcaceae</taxon>
        <taxon>Deinococcus</taxon>
    </lineage>
</organism>
<dbReference type="RefSeq" id="WP_380063033.1">
    <property type="nucleotide sequence ID" value="NZ_JBHSEI010000012.1"/>
</dbReference>
<evidence type="ECO:0000256" key="2">
    <source>
        <dbReference type="ARBA" id="ARBA00023172"/>
    </source>
</evidence>
<gene>
    <name evidence="3" type="ORF">ACFO0D_17075</name>
</gene>
<dbReference type="InterPro" id="IPR010998">
    <property type="entry name" value="Integrase_recombinase_N"/>
</dbReference>
<dbReference type="InterPro" id="IPR011010">
    <property type="entry name" value="DNA_brk_join_enz"/>
</dbReference>
<dbReference type="Gene3D" id="1.10.150.130">
    <property type="match status" value="1"/>
</dbReference>
<evidence type="ECO:0000313" key="3">
    <source>
        <dbReference type="EMBL" id="MFC4640043.1"/>
    </source>
</evidence>
<dbReference type="SUPFAM" id="SSF56349">
    <property type="entry name" value="DNA breaking-rejoining enzymes"/>
    <property type="match status" value="1"/>
</dbReference>